<dbReference type="KEGG" id="hni:W911_07040"/>
<dbReference type="InterPro" id="IPR014349">
    <property type="entry name" value="Rieske_Fe-S_prot"/>
</dbReference>
<evidence type="ECO:0000256" key="1">
    <source>
        <dbReference type="ARBA" id="ARBA00022714"/>
    </source>
</evidence>
<evidence type="ECO:0000256" key="6">
    <source>
        <dbReference type="ARBA" id="ARBA00034078"/>
    </source>
</evidence>
<dbReference type="InterPro" id="IPR036922">
    <property type="entry name" value="Rieske_2Fe-2S_sf"/>
</dbReference>
<proteinExistence type="predicted"/>
<dbReference type="GO" id="GO:0051537">
    <property type="term" value="F:2 iron, 2 sulfur cluster binding"/>
    <property type="evidence" value="ECO:0007669"/>
    <property type="project" value="UniProtKB-KW"/>
</dbReference>
<dbReference type="OrthoDB" id="9802613at2"/>
<dbReference type="GO" id="GO:0046872">
    <property type="term" value="F:metal ion binding"/>
    <property type="evidence" value="ECO:0007669"/>
    <property type="project" value="UniProtKB-KW"/>
</dbReference>
<evidence type="ECO:0000313" key="8">
    <source>
        <dbReference type="EMBL" id="AHB48178.1"/>
    </source>
</evidence>
<name>V5SCC8_9HYPH</name>
<dbReference type="PROSITE" id="PS51318">
    <property type="entry name" value="TAT"/>
    <property type="match status" value="1"/>
</dbReference>
<comment type="cofactor">
    <cofactor evidence="6">
        <name>[2Fe-2S] cluster</name>
        <dbReference type="ChEBI" id="CHEBI:190135"/>
    </cofactor>
</comment>
<dbReference type="Proteomes" id="UP000018542">
    <property type="component" value="Chromosome"/>
</dbReference>
<dbReference type="Pfam" id="PF00355">
    <property type="entry name" value="Rieske"/>
    <property type="match status" value="1"/>
</dbReference>
<dbReference type="Gene3D" id="2.102.10.10">
    <property type="entry name" value="Rieske [2Fe-2S] iron-sulphur domain"/>
    <property type="match status" value="1"/>
</dbReference>
<dbReference type="GO" id="GO:0016020">
    <property type="term" value="C:membrane"/>
    <property type="evidence" value="ECO:0007669"/>
    <property type="project" value="InterPro"/>
</dbReference>
<dbReference type="InterPro" id="IPR006311">
    <property type="entry name" value="TAT_signal"/>
</dbReference>
<keyword evidence="4" id="KW-0411">Iron-sulfur</keyword>
<dbReference type="PATRIC" id="fig|1029756.8.peg.1473"/>
<dbReference type="STRING" id="1029756.W911_07040"/>
<keyword evidence="2" id="KW-0479">Metal-binding</keyword>
<protein>
    <submittedName>
        <fullName evidence="8">(2Fe-2S)-binding protein</fullName>
    </submittedName>
</protein>
<evidence type="ECO:0000256" key="3">
    <source>
        <dbReference type="ARBA" id="ARBA00023004"/>
    </source>
</evidence>
<keyword evidence="1" id="KW-0001">2Fe-2S</keyword>
<accession>V5SCC8</accession>
<dbReference type="InterPro" id="IPR017941">
    <property type="entry name" value="Rieske_2Fe-2S"/>
</dbReference>
<dbReference type="PRINTS" id="PR00162">
    <property type="entry name" value="RIESKE"/>
</dbReference>
<evidence type="ECO:0000259" key="7">
    <source>
        <dbReference type="PROSITE" id="PS51296"/>
    </source>
</evidence>
<gene>
    <name evidence="8" type="ORF">W911_07040</name>
</gene>
<feature type="domain" description="Rieske" evidence="7">
    <location>
        <begin position="129"/>
        <end position="193"/>
    </location>
</feature>
<evidence type="ECO:0000256" key="5">
    <source>
        <dbReference type="ARBA" id="ARBA00023157"/>
    </source>
</evidence>
<sequence>MQKDTRTRRDAGGADEDQCEVGRRNVLQGLAFSCCAVAAGIAASAPADAQTTRGRRAEPGHRFAFMTGDKEGEVVAPSDVKIGEQPLLVYPMDAETGDILASRANLLILMRVPEGDLDPSMEQHAAAGIVAYSAICTHEGCPISGQHENPRMAVCNCHGSTFDVGNNGVVVQGPAVRRLAMLPVTITDGALVVAGKLNGPIGPPA</sequence>
<dbReference type="PROSITE" id="PS51296">
    <property type="entry name" value="RIESKE"/>
    <property type="match status" value="1"/>
</dbReference>
<dbReference type="RefSeq" id="WP_023786796.1">
    <property type="nucleotide sequence ID" value="NC_022997.1"/>
</dbReference>
<keyword evidence="9" id="KW-1185">Reference proteome</keyword>
<dbReference type="InterPro" id="IPR005805">
    <property type="entry name" value="Rieske_Fe-S_prot_C"/>
</dbReference>
<dbReference type="HOGENOM" id="CLU_096353_0_0_5"/>
<reference evidence="8 9" key="1">
    <citation type="journal article" date="2014" name="Genome Announc.">
        <title>Complete Genome Sequence of Hyphomicrobium nitrativorans Strain NL23, a Denitrifying Bacterium Isolated from Biofilm of a Methanol-Fed Denitrification System Treating Seawater at the Montreal Biodome.</title>
        <authorList>
            <person name="Martineau C."/>
            <person name="Villeneuve C."/>
            <person name="Mauffrey F."/>
            <person name="Villemur R."/>
        </authorList>
    </citation>
    <scope>NUCLEOTIDE SEQUENCE [LARGE SCALE GENOMIC DNA]</scope>
    <source>
        <strain evidence="8">NL23</strain>
    </source>
</reference>
<keyword evidence="3" id="KW-0408">Iron</keyword>
<evidence type="ECO:0000313" key="9">
    <source>
        <dbReference type="Proteomes" id="UP000018542"/>
    </source>
</evidence>
<evidence type="ECO:0000256" key="4">
    <source>
        <dbReference type="ARBA" id="ARBA00023014"/>
    </source>
</evidence>
<dbReference type="AlphaFoldDB" id="V5SCC8"/>
<evidence type="ECO:0000256" key="2">
    <source>
        <dbReference type="ARBA" id="ARBA00022723"/>
    </source>
</evidence>
<dbReference type="SUPFAM" id="SSF50022">
    <property type="entry name" value="ISP domain"/>
    <property type="match status" value="1"/>
</dbReference>
<dbReference type="EMBL" id="CP006912">
    <property type="protein sequence ID" value="AHB48178.1"/>
    <property type="molecule type" value="Genomic_DNA"/>
</dbReference>
<dbReference type="PANTHER" id="PTHR10134">
    <property type="entry name" value="CYTOCHROME B-C1 COMPLEX SUBUNIT RIESKE, MITOCHONDRIAL"/>
    <property type="match status" value="1"/>
</dbReference>
<dbReference type="CDD" id="cd03467">
    <property type="entry name" value="Rieske"/>
    <property type="match status" value="1"/>
</dbReference>
<keyword evidence="5" id="KW-1015">Disulfide bond</keyword>
<organism evidence="8 9">
    <name type="scientific">Hyphomicrobium nitrativorans NL23</name>
    <dbReference type="NCBI Taxonomy" id="1029756"/>
    <lineage>
        <taxon>Bacteria</taxon>
        <taxon>Pseudomonadati</taxon>
        <taxon>Pseudomonadota</taxon>
        <taxon>Alphaproteobacteria</taxon>
        <taxon>Hyphomicrobiales</taxon>
        <taxon>Hyphomicrobiaceae</taxon>
        <taxon>Hyphomicrobium</taxon>
    </lineage>
</organism>